<name>A0A495MH66_9FLAO</name>
<dbReference type="SUPFAM" id="SSF49452">
    <property type="entry name" value="Starch-binding domain-like"/>
    <property type="match status" value="1"/>
</dbReference>
<dbReference type="OrthoDB" id="9815657at2"/>
<dbReference type="Gene3D" id="2.60.40.1120">
    <property type="entry name" value="Carboxypeptidase-like, regulatory domain"/>
    <property type="match status" value="1"/>
</dbReference>
<dbReference type="Proteomes" id="UP000277579">
    <property type="component" value="Unassembled WGS sequence"/>
</dbReference>
<dbReference type="Pfam" id="PF13620">
    <property type="entry name" value="CarboxypepD_reg"/>
    <property type="match status" value="1"/>
</dbReference>
<feature type="domain" description="Fibronectin type-III" evidence="2">
    <location>
        <begin position="119"/>
        <end position="212"/>
    </location>
</feature>
<dbReference type="Gene3D" id="2.60.40.10">
    <property type="entry name" value="Immunoglobulins"/>
    <property type="match status" value="1"/>
</dbReference>
<keyword evidence="3" id="KW-0645">Protease</keyword>
<dbReference type="InterPro" id="IPR011042">
    <property type="entry name" value="6-blade_b-propeller_TolB-like"/>
</dbReference>
<dbReference type="InterPro" id="IPR013784">
    <property type="entry name" value="Carb-bd-like_fold"/>
</dbReference>
<dbReference type="InterPro" id="IPR013783">
    <property type="entry name" value="Ig-like_fold"/>
</dbReference>
<accession>A0A495MH66</accession>
<dbReference type="SUPFAM" id="SSF49265">
    <property type="entry name" value="Fibronectin type III"/>
    <property type="match status" value="1"/>
</dbReference>
<dbReference type="PROSITE" id="PS51257">
    <property type="entry name" value="PROKAR_LIPOPROTEIN"/>
    <property type="match status" value="1"/>
</dbReference>
<gene>
    <name evidence="3" type="ORF">CLV94_0326</name>
</gene>
<dbReference type="GO" id="GO:0030246">
    <property type="term" value="F:carbohydrate binding"/>
    <property type="evidence" value="ECO:0007669"/>
    <property type="project" value="InterPro"/>
</dbReference>
<evidence type="ECO:0000259" key="2">
    <source>
        <dbReference type="PROSITE" id="PS50853"/>
    </source>
</evidence>
<evidence type="ECO:0000313" key="3">
    <source>
        <dbReference type="EMBL" id="RKS25296.1"/>
    </source>
</evidence>
<organism evidence="3 4">
    <name type="scientific">Flavobacterium endophyticum</name>
    <dbReference type="NCBI Taxonomy" id="1540163"/>
    <lineage>
        <taxon>Bacteria</taxon>
        <taxon>Pseudomonadati</taxon>
        <taxon>Bacteroidota</taxon>
        <taxon>Flavobacteriia</taxon>
        <taxon>Flavobacteriales</taxon>
        <taxon>Flavobacteriaceae</taxon>
        <taxon>Flavobacterium</taxon>
    </lineage>
</organism>
<keyword evidence="4" id="KW-1185">Reference proteome</keyword>
<protein>
    <submittedName>
        <fullName evidence="3">Carboxypeptidase-like protein</fullName>
    </submittedName>
</protein>
<dbReference type="AlphaFoldDB" id="A0A495MH66"/>
<feature type="signal peptide" evidence="1">
    <location>
        <begin position="1"/>
        <end position="25"/>
    </location>
</feature>
<dbReference type="InterPro" id="IPR003961">
    <property type="entry name" value="FN3_dom"/>
</dbReference>
<keyword evidence="3" id="KW-0378">Hydrolase</keyword>
<dbReference type="InterPro" id="IPR036116">
    <property type="entry name" value="FN3_sf"/>
</dbReference>
<keyword evidence="3" id="KW-0121">Carboxypeptidase</keyword>
<proteinExistence type="predicted"/>
<dbReference type="EMBL" id="RBLC01000001">
    <property type="protein sequence ID" value="RKS25296.1"/>
    <property type="molecule type" value="Genomic_DNA"/>
</dbReference>
<dbReference type="Gene3D" id="2.120.10.30">
    <property type="entry name" value="TolB, C-terminal domain"/>
    <property type="match status" value="1"/>
</dbReference>
<reference evidence="3 4" key="1">
    <citation type="submission" date="2018-10" db="EMBL/GenBank/DDBJ databases">
        <title>Genomic Encyclopedia of Archaeal and Bacterial Type Strains, Phase II (KMG-II): from individual species to whole genera.</title>
        <authorList>
            <person name="Goeker M."/>
        </authorList>
    </citation>
    <scope>NUCLEOTIDE SEQUENCE [LARGE SCALE GENOMIC DNA]</scope>
    <source>
        <strain evidence="3 4">DSM 29537</strain>
    </source>
</reference>
<dbReference type="PROSITE" id="PS50853">
    <property type="entry name" value="FN3"/>
    <property type="match status" value="1"/>
</dbReference>
<evidence type="ECO:0000313" key="4">
    <source>
        <dbReference type="Proteomes" id="UP000277579"/>
    </source>
</evidence>
<keyword evidence="1" id="KW-0732">Signal</keyword>
<sequence>MKNILIKSGLFLLLLLFSCSEEKVAGEDFGTVTGRVVIADTFEPLVNAKVFSNPTSSIVFTDEDGRFTVSNVPVGQYSFQAQKDGYLTKFEAATVNSNSTTEIVFELDLSTSGNRSPNTPALVLPADNAVNQNRQVVLTWTATDPEEDSLTYEVILRNDANSDVVVYSDIVTPTYTLQNLAFGTKYFWQVSVSDGLNPPVLSAVRSFTTTSFPDARFLLVKKLSENNVIYAGDNSGNQIQLTSSETNSWRPRKNNQSNKIAFIRSNGAQNHLYTMNLDGTGVFKVTNSVPIAGFNSEFINFSWNTAGSQLIYPSFDKLYKINSNGSGLTQIFQTPNGKFISECDWSYDGSKIALKVNDASGYNAEIYVITAEGAISDLVISGVNGAVGSLNFSITGQKLLFTRDVSGFENPDYRQLDSRIFQHVFSTNTTAEINTEKPAGTVDIDARYSPNEAEVIFVNTSNDFISARNVQKYFIGIVASRTTLFTNASMPDWE</sequence>
<comment type="caution">
    <text evidence="3">The sequence shown here is derived from an EMBL/GenBank/DDBJ whole genome shotgun (WGS) entry which is preliminary data.</text>
</comment>
<dbReference type="RefSeq" id="WP_121374710.1">
    <property type="nucleotide sequence ID" value="NZ_RBLC01000001.1"/>
</dbReference>
<feature type="chain" id="PRO_5019833001" evidence="1">
    <location>
        <begin position="26"/>
        <end position="494"/>
    </location>
</feature>
<evidence type="ECO:0000256" key="1">
    <source>
        <dbReference type="SAM" id="SignalP"/>
    </source>
</evidence>
<dbReference type="SUPFAM" id="SSF69304">
    <property type="entry name" value="Tricorn protease N-terminal domain"/>
    <property type="match status" value="1"/>
</dbReference>
<dbReference type="GO" id="GO:0004180">
    <property type="term" value="F:carboxypeptidase activity"/>
    <property type="evidence" value="ECO:0007669"/>
    <property type="project" value="UniProtKB-KW"/>
</dbReference>